<dbReference type="InterPro" id="IPR011527">
    <property type="entry name" value="ABC1_TM_dom"/>
</dbReference>
<organism evidence="9 10">
    <name type="scientific">Beta vulgaris subsp. vulgaris</name>
    <name type="common">Beet</name>
    <dbReference type="NCBI Taxonomy" id="3555"/>
    <lineage>
        <taxon>Eukaryota</taxon>
        <taxon>Viridiplantae</taxon>
        <taxon>Streptophyta</taxon>
        <taxon>Embryophyta</taxon>
        <taxon>Tracheophyta</taxon>
        <taxon>Spermatophyta</taxon>
        <taxon>Magnoliopsida</taxon>
        <taxon>eudicotyledons</taxon>
        <taxon>Gunneridae</taxon>
        <taxon>Pentapetalae</taxon>
        <taxon>Caryophyllales</taxon>
        <taxon>Chenopodiaceae</taxon>
        <taxon>Betoideae</taxon>
        <taxon>Beta</taxon>
    </lineage>
</organism>
<evidence type="ECO:0000313" key="10">
    <source>
        <dbReference type="Proteomes" id="UP000035740"/>
    </source>
</evidence>
<dbReference type="InterPro" id="IPR050173">
    <property type="entry name" value="ABC_transporter_C-like"/>
</dbReference>
<dbReference type="PANTHER" id="PTHR24223:SF447">
    <property type="entry name" value="MULTIDRUG RESISTANCE-ASSOCIATED PROTEIN 5"/>
    <property type="match status" value="1"/>
</dbReference>
<dbReference type="AlphaFoldDB" id="A0A0J8DS81"/>
<evidence type="ECO:0000256" key="3">
    <source>
        <dbReference type="ARBA" id="ARBA00022741"/>
    </source>
</evidence>
<dbReference type="Pfam" id="PF00664">
    <property type="entry name" value="ABC_membrane"/>
    <property type="match status" value="1"/>
</dbReference>
<evidence type="ECO:0000259" key="8">
    <source>
        <dbReference type="PROSITE" id="PS50929"/>
    </source>
</evidence>
<dbReference type="PANTHER" id="PTHR24223">
    <property type="entry name" value="ATP-BINDING CASSETTE SUB-FAMILY C"/>
    <property type="match status" value="1"/>
</dbReference>
<keyword evidence="6 7" id="KW-0472">Membrane</keyword>
<evidence type="ECO:0000313" key="9">
    <source>
        <dbReference type="EMBL" id="KMS93585.1"/>
    </source>
</evidence>
<reference evidence="9 10" key="1">
    <citation type="journal article" date="2014" name="Nature">
        <title>The genome of the recently domesticated crop plant sugar beet (Beta vulgaris).</title>
        <authorList>
            <person name="Dohm J.C."/>
            <person name="Minoche A.E."/>
            <person name="Holtgrawe D."/>
            <person name="Capella-Gutierrez S."/>
            <person name="Zakrzewski F."/>
            <person name="Tafer H."/>
            <person name="Rupp O."/>
            <person name="Sorensen T.R."/>
            <person name="Stracke R."/>
            <person name="Reinhardt R."/>
            <person name="Goesmann A."/>
            <person name="Kraft T."/>
            <person name="Schulz B."/>
            <person name="Stadler P.F."/>
            <person name="Schmidt T."/>
            <person name="Gabaldon T."/>
            <person name="Lehrach H."/>
            <person name="Weisshaar B."/>
            <person name="Himmelbauer H."/>
        </authorList>
    </citation>
    <scope>NUCLEOTIDE SEQUENCE [LARGE SCALE GENOMIC DNA]</scope>
    <source>
        <tissue evidence="9">Taproot</tissue>
    </source>
</reference>
<evidence type="ECO:0000256" key="6">
    <source>
        <dbReference type="ARBA" id="ARBA00023136"/>
    </source>
</evidence>
<dbReference type="Gene3D" id="3.40.50.300">
    <property type="entry name" value="P-loop containing nucleotide triphosphate hydrolases"/>
    <property type="match status" value="1"/>
</dbReference>
<feature type="non-terminal residue" evidence="9">
    <location>
        <position position="1"/>
    </location>
</feature>
<evidence type="ECO:0000256" key="4">
    <source>
        <dbReference type="ARBA" id="ARBA00022840"/>
    </source>
</evidence>
<dbReference type="GO" id="GO:0005524">
    <property type="term" value="F:ATP binding"/>
    <property type="evidence" value="ECO:0007669"/>
    <property type="project" value="UniProtKB-KW"/>
</dbReference>
<name>A0A0J8DS81_BETVV</name>
<dbReference type="PROSITE" id="PS50929">
    <property type="entry name" value="ABC_TM1F"/>
    <property type="match status" value="1"/>
</dbReference>
<evidence type="ECO:0000256" key="1">
    <source>
        <dbReference type="ARBA" id="ARBA00022448"/>
    </source>
</evidence>
<sequence length="244" mass="26356">MTEILTAVKLLKFYTWEQHFTDRVNEVRSREARAAGAQILARAANFAMVFAVPVLGALACLVSLQLTDPRGRIDPSLAFIIVSLLNTLRYPLLMMPMAVKSCASAANGLASLNKFMKRPQLVDYRQSLPMKSDPVGKKGIIEIVNADLAWGDNANPTLSNVSMHVYPGEVVAVVGSVGSGKSTLIGAILGQTNIPSGSVRVVGKTSYCPQEAWLINASIQDNILFGSPMDRTRYTKVIDVCCLA</sequence>
<keyword evidence="3" id="KW-0547">Nucleotide-binding</keyword>
<keyword evidence="10" id="KW-1185">Reference proteome</keyword>
<dbReference type="GO" id="GO:0140359">
    <property type="term" value="F:ABC-type transporter activity"/>
    <property type="evidence" value="ECO:0007669"/>
    <property type="project" value="InterPro"/>
</dbReference>
<gene>
    <name evidence="9" type="ORF">BVRB_029990</name>
</gene>
<keyword evidence="4" id="KW-0067">ATP-binding</keyword>
<protein>
    <recommendedName>
        <fullName evidence="8">ABC transmembrane type-1 domain-containing protein</fullName>
    </recommendedName>
</protein>
<evidence type="ECO:0000256" key="7">
    <source>
        <dbReference type="SAM" id="Phobius"/>
    </source>
</evidence>
<dbReference type="InterPro" id="IPR027417">
    <property type="entry name" value="P-loop_NTPase"/>
</dbReference>
<dbReference type="Proteomes" id="UP000035740">
    <property type="component" value="Unassembled WGS sequence"/>
</dbReference>
<dbReference type="Gene3D" id="1.20.1560.10">
    <property type="entry name" value="ABC transporter type 1, transmembrane domain"/>
    <property type="match status" value="1"/>
</dbReference>
<dbReference type="SUPFAM" id="SSF52540">
    <property type="entry name" value="P-loop containing nucleoside triphosphate hydrolases"/>
    <property type="match status" value="1"/>
</dbReference>
<dbReference type="GO" id="GO:0016887">
    <property type="term" value="F:ATP hydrolysis activity"/>
    <property type="evidence" value="ECO:0007669"/>
    <property type="project" value="InterPro"/>
</dbReference>
<dbReference type="Gramene" id="KMS93585">
    <property type="protein sequence ID" value="KMS93585"/>
    <property type="gene ID" value="BVRB_029990"/>
</dbReference>
<dbReference type="InterPro" id="IPR003439">
    <property type="entry name" value="ABC_transporter-like_ATP-bd"/>
</dbReference>
<accession>A0A0J8DS81</accession>
<dbReference type="GO" id="GO:0016020">
    <property type="term" value="C:membrane"/>
    <property type="evidence" value="ECO:0007669"/>
    <property type="project" value="InterPro"/>
</dbReference>
<feature type="domain" description="ABC transmembrane type-1" evidence="8">
    <location>
        <begin position="1"/>
        <end position="104"/>
    </location>
</feature>
<keyword evidence="2 7" id="KW-0812">Transmembrane</keyword>
<feature type="non-terminal residue" evidence="9">
    <location>
        <position position="244"/>
    </location>
</feature>
<dbReference type="eggNOG" id="KOG0054">
    <property type="taxonomic scope" value="Eukaryota"/>
</dbReference>
<keyword evidence="1" id="KW-0813">Transport</keyword>
<evidence type="ECO:0000256" key="5">
    <source>
        <dbReference type="ARBA" id="ARBA00022989"/>
    </source>
</evidence>
<dbReference type="InterPro" id="IPR036640">
    <property type="entry name" value="ABC1_TM_sf"/>
</dbReference>
<dbReference type="EMBL" id="KQ101046">
    <property type="protein sequence ID" value="KMS93585.1"/>
    <property type="molecule type" value="Genomic_DNA"/>
</dbReference>
<evidence type="ECO:0000256" key="2">
    <source>
        <dbReference type="ARBA" id="ARBA00022692"/>
    </source>
</evidence>
<feature type="transmembrane region" description="Helical" evidence="7">
    <location>
        <begin position="76"/>
        <end position="92"/>
    </location>
</feature>
<proteinExistence type="predicted"/>
<dbReference type="Pfam" id="PF00005">
    <property type="entry name" value="ABC_tran"/>
    <property type="match status" value="1"/>
</dbReference>
<dbReference type="SUPFAM" id="SSF90123">
    <property type="entry name" value="ABC transporter transmembrane region"/>
    <property type="match status" value="1"/>
</dbReference>
<dbReference type="OMA" id="CINHTIF"/>
<dbReference type="OrthoDB" id="6500128at2759"/>
<feature type="transmembrane region" description="Helical" evidence="7">
    <location>
        <begin position="39"/>
        <end position="64"/>
    </location>
</feature>
<keyword evidence="5 7" id="KW-1133">Transmembrane helix</keyword>